<evidence type="ECO:0000256" key="8">
    <source>
        <dbReference type="ARBA" id="ARBA00023180"/>
    </source>
</evidence>
<evidence type="ECO:0000313" key="14">
    <source>
        <dbReference type="Proteomes" id="UP001487740"/>
    </source>
</evidence>
<dbReference type="CDD" id="cd15197">
    <property type="entry name" value="7tmA_NPSR"/>
    <property type="match status" value="1"/>
</dbReference>
<keyword evidence="9 10" id="KW-0807">Transducer</keyword>
<feature type="transmembrane region" description="Helical" evidence="10">
    <location>
        <begin position="159"/>
        <end position="178"/>
    </location>
</feature>
<feature type="transmembrane region" description="Helical" evidence="10">
    <location>
        <begin position="86"/>
        <end position="108"/>
    </location>
</feature>
<dbReference type="InterPro" id="IPR000276">
    <property type="entry name" value="GPCR_Rhodpsn"/>
</dbReference>
<dbReference type="InterPro" id="IPR017452">
    <property type="entry name" value="GPCR_Rhodpsn_7TM"/>
</dbReference>
<feature type="domain" description="G-protein coupled receptors family 1 profile" evidence="12">
    <location>
        <begin position="98"/>
        <end position="373"/>
    </location>
</feature>
<dbReference type="PANTHER" id="PTHR24224:SF6">
    <property type="entry name" value="CARDIOACCELERATORY PEPTIDE RECEPTOR-RELATED"/>
    <property type="match status" value="1"/>
</dbReference>
<keyword evidence="2" id="KW-1003">Cell membrane</keyword>
<keyword evidence="8 10" id="KW-0325">Glycoprotein</keyword>
<protein>
    <recommendedName>
        <fullName evidence="12">G-protein coupled receptors family 1 profile domain-containing protein</fullName>
    </recommendedName>
</protein>
<dbReference type="FunFam" id="1.20.1070.10:FF:000188">
    <property type="entry name" value="Neuropeptide S receptor"/>
    <property type="match status" value="1"/>
</dbReference>
<dbReference type="GO" id="GO:0005886">
    <property type="term" value="C:plasma membrane"/>
    <property type="evidence" value="ECO:0007669"/>
    <property type="project" value="UniProtKB-SubCell"/>
</dbReference>
<feature type="transmembrane region" description="Helical" evidence="10">
    <location>
        <begin position="120"/>
        <end position="139"/>
    </location>
</feature>
<dbReference type="InterPro" id="IPR052665">
    <property type="entry name" value="Neuropeptide-GPCR"/>
</dbReference>
<feature type="compositionally biased region" description="Low complexity" evidence="11">
    <location>
        <begin position="440"/>
        <end position="451"/>
    </location>
</feature>
<feature type="compositionally biased region" description="Polar residues" evidence="11">
    <location>
        <begin position="475"/>
        <end position="485"/>
    </location>
</feature>
<keyword evidence="6 10" id="KW-0472">Membrane</keyword>
<accession>A0AAW0TPA1</accession>
<reference evidence="13 14" key="1">
    <citation type="submission" date="2023-03" db="EMBL/GenBank/DDBJ databases">
        <title>High-quality genome of Scylla paramamosain provides insights in environmental adaptation.</title>
        <authorList>
            <person name="Zhang L."/>
        </authorList>
    </citation>
    <scope>NUCLEOTIDE SEQUENCE [LARGE SCALE GENOMIC DNA]</scope>
    <source>
        <strain evidence="13">LZ_2023a</strain>
        <tissue evidence="13">Muscle</tissue>
    </source>
</reference>
<dbReference type="EMBL" id="JARAKH010000029">
    <property type="protein sequence ID" value="KAK8388202.1"/>
    <property type="molecule type" value="Genomic_DNA"/>
</dbReference>
<dbReference type="Gene3D" id="1.20.1070.10">
    <property type="entry name" value="Rhodopsin 7-helix transmembrane proteins"/>
    <property type="match status" value="1"/>
</dbReference>
<dbReference type="InterPro" id="IPR001817">
    <property type="entry name" value="Vasoprsn_rcpt"/>
</dbReference>
<evidence type="ECO:0000259" key="12">
    <source>
        <dbReference type="PROSITE" id="PS50262"/>
    </source>
</evidence>
<feature type="transmembrane region" description="Helical" evidence="10">
    <location>
        <begin position="199"/>
        <end position="219"/>
    </location>
</feature>
<evidence type="ECO:0000256" key="4">
    <source>
        <dbReference type="ARBA" id="ARBA00022989"/>
    </source>
</evidence>
<feature type="transmembrane region" description="Helical" evidence="10">
    <location>
        <begin position="318"/>
        <end position="336"/>
    </location>
</feature>
<evidence type="ECO:0000256" key="3">
    <source>
        <dbReference type="ARBA" id="ARBA00022692"/>
    </source>
</evidence>
<evidence type="ECO:0000256" key="2">
    <source>
        <dbReference type="ARBA" id="ARBA00022475"/>
    </source>
</evidence>
<feature type="region of interest" description="Disordered" evidence="11">
    <location>
        <begin position="425"/>
        <end position="485"/>
    </location>
</feature>
<evidence type="ECO:0000256" key="1">
    <source>
        <dbReference type="ARBA" id="ARBA00004651"/>
    </source>
</evidence>
<evidence type="ECO:0000256" key="9">
    <source>
        <dbReference type="ARBA" id="ARBA00023224"/>
    </source>
</evidence>
<keyword evidence="3 10" id="KW-0812">Transmembrane</keyword>
<dbReference type="PROSITE" id="PS50262">
    <property type="entry name" value="G_PROTEIN_RECEP_F1_2"/>
    <property type="match status" value="1"/>
</dbReference>
<dbReference type="GO" id="GO:0008188">
    <property type="term" value="F:neuropeptide receptor activity"/>
    <property type="evidence" value="ECO:0007669"/>
    <property type="project" value="TreeGrafter"/>
</dbReference>
<evidence type="ECO:0000256" key="7">
    <source>
        <dbReference type="ARBA" id="ARBA00023170"/>
    </source>
</evidence>
<organism evidence="13 14">
    <name type="scientific">Scylla paramamosain</name>
    <name type="common">Mud crab</name>
    <dbReference type="NCBI Taxonomy" id="85552"/>
    <lineage>
        <taxon>Eukaryota</taxon>
        <taxon>Metazoa</taxon>
        <taxon>Ecdysozoa</taxon>
        <taxon>Arthropoda</taxon>
        <taxon>Crustacea</taxon>
        <taxon>Multicrustacea</taxon>
        <taxon>Malacostraca</taxon>
        <taxon>Eumalacostraca</taxon>
        <taxon>Eucarida</taxon>
        <taxon>Decapoda</taxon>
        <taxon>Pleocyemata</taxon>
        <taxon>Brachyura</taxon>
        <taxon>Eubrachyura</taxon>
        <taxon>Portunoidea</taxon>
        <taxon>Portunidae</taxon>
        <taxon>Portuninae</taxon>
        <taxon>Scylla</taxon>
    </lineage>
</organism>
<proteinExistence type="inferred from homology"/>
<gene>
    <name evidence="13" type="ORF">O3P69_020233</name>
</gene>
<keyword evidence="7 10" id="KW-0675">Receptor</keyword>
<feature type="transmembrane region" description="Helical" evidence="10">
    <location>
        <begin position="239"/>
        <end position="270"/>
    </location>
</feature>
<dbReference type="SUPFAM" id="SSF81321">
    <property type="entry name" value="Family A G protein-coupled receptor-like"/>
    <property type="match status" value="1"/>
</dbReference>
<keyword evidence="14" id="KW-1185">Reference proteome</keyword>
<name>A0AAW0TPA1_SCYPA</name>
<evidence type="ECO:0000256" key="11">
    <source>
        <dbReference type="SAM" id="MobiDB-lite"/>
    </source>
</evidence>
<dbReference type="PRINTS" id="PR00896">
    <property type="entry name" value="VASOPRESSINR"/>
</dbReference>
<dbReference type="PROSITE" id="PS00237">
    <property type="entry name" value="G_PROTEIN_RECEP_F1_1"/>
    <property type="match status" value="1"/>
</dbReference>
<evidence type="ECO:0000313" key="13">
    <source>
        <dbReference type="EMBL" id="KAK8388202.1"/>
    </source>
</evidence>
<dbReference type="PANTHER" id="PTHR24224">
    <property type="entry name" value="CARDIOACCELERATORY PEPTIDE RECEPTOR-RELATED"/>
    <property type="match status" value="1"/>
</dbReference>
<sequence>MSGQVTGVPTTALPEATTQGPIGGGGTLPDETGVLVEGGGPLPEENGGEALMEVNCSMPCGNYTAPTNTSNVPGDSYYFYETEQFAVMWILFISIVVGNVAVIIALLLSKTRKSRTNFFIMHLALADLSVGLISVLTDIVWKSTVSWNAGNIACKTVRFAQVLVTYSSTYVLVALSIDRYDAITHPMNFSGSWRRARRLVAGAWVLSAIFASPSLVFFMETSVDGVMQCWIDFPKLWQWKLYMTLVALTVFLFPTVIIAACYAVIVYTIWSKGKVMTVTTKALGARNGEKRGANPDDDSRRASSRGLIPKAKIKTVKMTLVIVFVFILCWSPYIVFDLLQVYGYVPQTATNIAVATFIQSLAPLNSAANPIIYCLFSTHICRNLRRIPAVEWVVVRFFPCLECSRQPLEPRHTLHRYGTDYTSVSDASTRRHTANSVRYTASTSTASTASPDPKPPDSTRNGLSQSPAAAKGEAGSTSKCATPAS</sequence>
<comment type="similarity">
    <text evidence="10">Belongs to the G-protein coupled receptor 1 family. Vasopressin/oxytocin receptor subfamily.</text>
</comment>
<keyword evidence="5 10" id="KW-0297">G-protein coupled receptor</keyword>
<evidence type="ECO:0000256" key="10">
    <source>
        <dbReference type="RuleBase" id="RU046427"/>
    </source>
</evidence>
<dbReference type="Proteomes" id="UP001487740">
    <property type="component" value="Unassembled WGS sequence"/>
</dbReference>
<dbReference type="PRINTS" id="PR00237">
    <property type="entry name" value="GPCRRHODOPSN"/>
</dbReference>
<keyword evidence="4 10" id="KW-1133">Transmembrane helix</keyword>
<dbReference type="Pfam" id="PF00001">
    <property type="entry name" value="7tm_1"/>
    <property type="match status" value="1"/>
</dbReference>
<dbReference type="GO" id="GO:0005000">
    <property type="term" value="F:vasopressin receptor activity"/>
    <property type="evidence" value="ECO:0007669"/>
    <property type="project" value="InterPro"/>
</dbReference>
<comment type="caution">
    <text evidence="13">The sequence shown here is derived from an EMBL/GenBank/DDBJ whole genome shotgun (WGS) entry which is preliminary data.</text>
</comment>
<evidence type="ECO:0000256" key="6">
    <source>
        <dbReference type="ARBA" id="ARBA00023136"/>
    </source>
</evidence>
<evidence type="ECO:0000256" key="5">
    <source>
        <dbReference type="ARBA" id="ARBA00023040"/>
    </source>
</evidence>
<comment type="subcellular location">
    <subcellularLocation>
        <location evidence="1 10">Cell membrane</location>
        <topology evidence="1 10">Multi-pass membrane protein</topology>
    </subcellularLocation>
</comment>
<feature type="transmembrane region" description="Helical" evidence="10">
    <location>
        <begin position="356"/>
        <end position="376"/>
    </location>
</feature>
<feature type="region of interest" description="Disordered" evidence="11">
    <location>
        <begin position="1"/>
        <end position="30"/>
    </location>
</feature>
<dbReference type="AlphaFoldDB" id="A0AAW0TPA1"/>